<organism evidence="1">
    <name type="scientific">Salmonella enterica</name>
    <name type="common">Salmonella choleraesuis</name>
    <dbReference type="NCBI Taxonomy" id="28901"/>
    <lineage>
        <taxon>Bacteria</taxon>
        <taxon>Pseudomonadati</taxon>
        <taxon>Pseudomonadota</taxon>
        <taxon>Gammaproteobacteria</taxon>
        <taxon>Enterobacterales</taxon>
        <taxon>Enterobacteriaceae</taxon>
        <taxon>Salmonella</taxon>
    </lineage>
</organism>
<dbReference type="InterPro" id="IPR009363">
    <property type="entry name" value="Phage_Mu_Gp16"/>
</dbReference>
<sequence length="169" mass="19207">MDRASLITLIHVAKKDLRLDAETYRDALRAAVGKTSCRDMTQAELSKVLTAFQRRGFKVRSKPQNRALKPASIPAKIRAVWKNMHADGFIQSGDEMALNAWIQRQTARLNEGEGVAQLVWLNRDGEMAAKVLECLKKWHRRCMIAAMPPGHYPRGYDALCDRFRAGRRC</sequence>
<gene>
    <name evidence="1" type="ORF">BH006_17360</name>
</gene>
<reference evidence="1" key="1">
    <citation type="submission" date="2016-09" db="EMBL/GenBank/DDBJ databases">
        <title>Whole Genome Sequencing of Salmonella enterica subsp. enterica serovar Nottingham.</title>
        <authorList>
            <person name="Zheng J."/>
            <person name="Wang H."/>
        </authorList>
    </citation>
    <scope>NUCLEOTIDE SEQUENCE [LARGE SCALE GENOMIC DNA]</scope>
    <source>
        <strain evidence="1">CFSAN055411</strain>
    </source>
</reference>
<dbReference type="EMBL" id="MJEL01000009">
    <property type="protein sequence ID" value="OEH98429.1"/>
    <property type="molecule type" value="Genomic_DNA"/>
</dbReference>
<evidence type="ECO:0008006" key="2">
    <source>
        <dbReference type="Google" id="ProtNLM"/>
    </source>
</evidence>
<evidence type="ECO:0000313" key="1">
    <source>
        <dbReference type="EMBL" id="OEH98429.1"/>
    </source>
</evidence>
<comment type="caution">
    <text evidence="1">The sequence shown here is derived from an EMBL/GenBank/DDBJ whole genome shotgun (WGS) entry which is preliminary data.</text>
</comment>
<dbReference type="Pfam" id="PF06252">
    <property type="entry name" value="GemA"/>
    <property type="match status" value="1"/>
</dbReference>
<proteinExistence type="predicted"/>
<protein>
    <recommendedName>
        <fullName evidence="2">DUF1018 domain-containing protein</fullName>
    </recommendedName>
</protein>
<dbReference type="Proteomes" id="UP000852880">
    <property type="component" value="Unassembled WGS sequence"/>
</dbReference>
<name>A0A3F3II28_SALER</name>
<accession>A0A3F3II28</accession>
<dbReference type="RefSeq" id="WP_069721195.1">
    <property type="nucleotide sequence ID" value="NZ_MJEL01000009.1"/>
</dbReference>
<dbReference type="AlphaFoldDB" id="A0A3F3II28"/>